<dbReference type="PROSITE" id="PS50004">
    <property type="entry name" value="C2"/>
    <property type="match status" value="1"/>
</dbReference>
<evidence type="ECO:0000313" key="3">
    <source>
        <dbReference type="EMBL" id="KAK9146898.1"/>
    </source>
</evidence>
<dbReference type="Gene3D" id="2.60.40.150">
    <property type="entry name" value="C2 domain"/>
    <property type="match status" value="1"/>
</dbReference>
<feature type="region of interest" description="Disordered" evidence="1">
    <location>
        <begin position="136"/>
        <end position="185"/>
    </location>
</feature>
<gene>
    <name evidence="3" type="ORF">Sjap_006801</name>
</gene>
<dbReference type="InterPro" id="IPR035892">
    <property type="entry name" value="C2_domain_sf"/>
</dbReference>
<evidence type="ECO:0000256" key="1">
    <source>
        <dbReference type="SAM" id="MobiDB-lite"/>
    </source>
</evidence>
<dbReference type="Pfam" id="PF00168">
    <property type="entry name" value="C2"/>
    <property type="match status" value="1"/>
</dbReference>
<dbReference type="InterPro" id="IPR000008">
    <property type="entry name" value="C2_dom"/>
</dbReference>
<sequence length="294" mass="32349">MERRKLEMIVRSASGLDDVRRMGQMRVYVTASLSDDPATVLQKTEVDTTGGTNPVWNSNMSFSISQAHFQHLNLVFGLYCERTLLGEKRFGEVHVPLNVLRAEHSDAYTEVSYPVSNLKNNSHRGKLNFSYRFQDNLPYPRAPPNHPNTMGAGSTSRPPLMRPQRPQNPWHSPQSAMPPPQNSWTRRDNIALAGVGIAAAGLVVAGGQLGAQITNAHGEHGEVNGQQSNNHDSTGDHNVGNDASPAWNMDGVGNEYDYESPSWNDYHGDYSGVGEVVANNDTTSVFDIFNAFVE</sequence>
<protein>
    <recommendedName>
        <fullName evidence="2">C2 domain-containing protein</fullName>
    </recommendedName>
</protein>
<dbReference type="SMART" id="SM00239">
    <property type="entry name" value="C2"/>
    <property type="match status" value="1"/>
</dbReference>
<organism evidence="3 4">
    <name type="scientific">Stephania japonica</name>
    <dbReference type="NCBI Taxonomy" id="461633"/>
    <lineage>
        <taxon>Eukaryota</taxon>
        <taxon>Viridiplantae</taxon>
        <taxon>Streptophyta</taxon>
        <taxon>Embryophyta</taxon>
        <taxon>Tracheophyta</taxon>
        <taxon>Spermatophyta</taxon>
        <taxon>Magnoliopsida</taxon>
        <taxon>Ranunculales</taxon>
        <taxon>Menispermaceae</taxon>
        <taxon>Menispermoideae</taxon>
        <taxon>Cissampelideae</taxon>
        <taxon>Stephania</taxon>
    </lineage>
</organism>
<reference evidence="3 4" key="1">
    <citation type="submission" date="2024-01" db="EMBL/GenBank/DDBJ databases">
        <title>Genome assemblies of Stephania.</title>
        <authorList>
            <person name="Yang L."/>
        </authorList>
    </citation>
    <scope>NUCLEOTIDE SEQUENCE [LARGE SCALE GENOMIC DNA]</scope>
    <source>
        <strain evidence="3">QJT</strain>
        <tissue evidence="3">Leaf</tissue>
    </source>
</reference>
<keyword evidence="4" id="KW-1185">Reference proteome</keyword>
<feature type="domain" description="C2" evidence="2">
    <location>
        <begin position="1"/>
        <end position="113"/>
    </location>
</feature>
<dbReference type="EMBL" id="JBBNAE010000002">
    <property type="protein sequence ID" value="KAK9146898.1"/>
    <property type="molecule type" value="Genomic_DNA"/>
</dbReference>
<evidence type="ECO:0000259" key="2">
    <source>
        <dbReference type="PROSITE" id="PS50004"/>
    </source>
</evidence>
<accession>A0AAP0K870</accession>
<feature type="region of interest" description="Disordered" evidence="1">
    <location>
        <begin position="219"/>
        <end position="253"/>
    </location>
</feature>
<dbReference type="AlphaFoldDB" id="A0AAP0K870"/>
<dbReference type="PANTHER" id="PTHR32246">
    <property type="entry name" value="INGRESSION PROTEIN FIC1"/>
    <property type="match status" value="1"/>
</dbReference>
<dbReference type="Proteomes" id="UP001417504">
    <property type="component" value="Unassembled WGS sequence"/>
</dbReference>
<name>A0AAP0K870_9MAGN</name>
<proteinExistence type="predicted"/>
<feature type="compositionally biased region" description="Polar residues" evidence="1">
    <location>
        <begin position="147"/>
        <end position="157"/>
    </location>
</feature>
<dbReference type="PANTHER" id="PTHR32246:SF173">
    <property type="entry name" value="C2 DOMAIN-CONTAINING PROTEIN"/>
    <property type="match status" value="1"/>
</dbReference>
<comment type="caution">
    <text evidence="3">The sequence shown here is derived from an EMBL/GenBank/DDBJ whole genome shotgun (WGS) entry which is preliminary data.</text>
</comment>
<feature type="compositionally biased region" description="Polar residues" evidence="1">
    <location>
        <begin position="165"/>
        <end position="175"/>
    </location>
</feature>
<dbReference type="SUPFAM" id="SSF49562">
    <property type="entry name" value="C2 domain (Calcium/lipid-binding domain, CaLB)"/>
    <property type="match status" value="1"/>
</dbReference>
<evidence type="ECO:0000313" key="4">
    <source>
        <dbReference type="Proteomes" id="UP001417504"/>
    </source>
</evidence>